<dbReference type="PROSITE" id="PS50004">
    <property type="entry name" value="C2"/>
    <property type="match status" value="3"/>
</dbReference>
<name>A0A8S1GNG2_9PELO</name>
<evidence type="ECO:0000256" key="2">
    <source>
        <dbReference type="ARBA" id="ARBA00006375"/>
    </source>
</evidence>
<dbReference type="Pfam" id="PF00153">
    <property type="entry name" value="Mito_carr"/>
    <property type="match status" value="3"/>
</dbReference>
<evidence type="ECO:0000256" key="6">
    <source>
        <dbReference type="ARBA" id="ARBA00023136"/>
    </source>
</evidence>
<keyword evidence="5" id="KW-0106">Calcium</keyword>
<feature type="domain" description="C2" evidence="9">
    <location>
        <begin position="783"/>
        <end position="896"/>
    </location>
</feature>
<dbReference type="GO" id="GO:0030672">
    <property type="term" value="C:synaptic vesicle membrane"/>
    <property type="evidence" value="ECO:0007669"/>
    <property type="project" value="TreeGrafter"/>
</dbReference>
<keyword evidence="3 7" id="KW-0812">Transmembrane</keyword>
<evidence type="ECO:0000259" key="9">
    <source>
        <dbReference type="PROSITE" id="PS50004"/>
    </source>
</evidence>
<dbReference type="Pfam" id="PF00168">
    <property type="entry name" value="C2"/>
    <property type="match status" value="3"/>
</dbReference>
<feature type="domain" description="C2" evidence="9">
    <location>
        <begin position="624"/>
        <end position="740"/>
    </location>
</feature>
<comment type="subcellular location">
    <subcellularLocation>
        <location evidence="1">Membrane</location>
        <topology evidence="1">Multi-pass membrane protein</topology>
    </subcellularLocation>
</comment>
<dbReference type="PRINTS" id="PR00360">
    <property type="entry name" value="C2DOMAIN"/>
</dbReference>
<dbReference type="FunFam" id="2.60.40.150:FF:000167">
    <property type="entry name" value="Multiple C2 domains, transmembrane 2a"/>
    <property type="match status" value="1"/>
</dbReference>
<evidence type="ECO:0000256" key="4">
    <source>
        <dbReference type="ARBA" id="ARBA00022723"/>
    </source>
</evidence>
<dbReference type="OrthoDB" id="5973539at2759"/>
<evidence type="ECO:0000313" key="11">
    <source>
        <dbReference type="Proteomes" id="UP000835052"/>
    </source>
</evidence>
<evidence type="ECO:0000256" key="3">
    <source>
        <dbReference type="ARBA" id="ARBA00022692"/>
    </source>
</evidence>
<dbReference type="InterPro" id="IPR018108">
    <property type="entry name" value="MCP_transmembrane"/>
</dbReference>
<evidence type="ECO:0000256" key="1">
    <source>
        <dbReference type="ARBA" id="ARBA00004141"/>
    </source>
</evidence>
<dbReference type="InterPro" id="IPR035892">
    <property type="entry name" value="C2_domain_sf"/>
</dbReference>
<keyword evidence="8" id="KW-1133">Transmembrane helix</keyword>
<dbReference type="PROSITE" id="PS50920">
    <property type="entry name" value="SOLCAR"/>
    <property type="match status" value="3"/>
</dbReference>
<proteinExistence type="inferred from homology"/>
<keyword evidence="11" id="KW-1185">Reference proteome</keyword>
<dbReference type="Proteomes" id="UP000835052">
    <property type="component" value="Unassembled WGS sequence"/>
</dbReference>
<protein>
    <recommendedName>
        <fullName evidence="9">C2 domain-containing protein</fullName>
    </recommendedName>
</protein>
<evidence type="ECO:0000256" key="5">
    <source>
        <dbReference type="ARBA" id="ARBA00022837"/>
    </source>
</evidence>
<dbReference type="SUPFAM" id="SSF103506">
    <property type="entry name" value="Mitochondrial carrier"/>
    <property type="match status" value="1"/>
</dbReference>
<gene>
    <name evidence="10" type="ORF">CAUJ_LOCUS52</name>
</gene>
<comment type="similarity">
    <text evidence="2">Belongs to the mitochondrial carrier (TC 2.A.29) family.</text>
</comment>
<dbReference type="FunFam" id="2.60.40.150:FF:000256">
    <property type="entry name" value="Predicted protein"/>
    <property type="match status" value="1"/>
</dbReference>
<sequence length="1156" mass="131797">MALSDFRTKSSNIAPPESVGEPLKVIEWDHMDLRLFYPFALTSTWAVRTGLYPLAVLRSRMQLQKQTTVYRNTMHAYRDILQQEGLRGLYRGFWVTVPQIGCSLIYSTVYEKLRADLQNNGMTSVAGVSSIAGGAASFASQVIFVPTDIVAQYMMVHKKADELVGMDKSVVDYVRSEKVRHKSHSRRVIEAVYRIDGLSGFYRGFWASSAVYVPTCLVFWPVYYWLQDSFNKLRVRQKQSLLVDQAAAATLGSLCSTVATNPMETFRIRVQVHRTSYSQTLSKMLREEGFSIFTKGLPPRLLSNSIYTCVVMVGYEVVKRLCVLPEYRHLVRCSTVQKLKFAIGVFSRHGGVTHKKESCRRMICGKNSCLPVQSDRQKRWTSQRRVRRCDVAAVEKSYGDVAQLYDPEDVDGRGESRAAIFFGVAGRPGPSSASNSPQFVRRKPTSSKSSVLSFRRVISTIFYSRQLRRAKQAESEQNAPQPTEEVVSLLLQIRLQSGHQLPVKDASGSSDPYVKFKYRDALVYRSSTIFKNLNPVWEEEFQMLVEDIMDPLLIEVFDFDRFCSDDFMGNATLDLSQVKWTVPTEMQVQLKDENGLAAGRIILNASVLALTQIETHEFKQKASRTGVFSPTLSRKKEKPVQTWTKVINVVLVEGKNIRASSGDLPDPFFKFKLGQEKYKTKVCQRTSEPKWIEQFDMHVFESGDELLQMVCVDRVSSDVIGRLTVDVAQLAVDDTVQRWFPLETSQFGAEVLLLLTVSATPPADAVVDFAEFNYNDVRNALIEKYDWKRSFANSGDVGTLSVKVYAATDLQAKDIGGKSDPFVVLELVNTRLQTHTEYKTLNPEWNKIFTFKVKDVHVCLEVTVYDEDPNNKFEFLGKVAIPLLTIRNCEKRWFALKDRKLKSRVKGEILLEMDLIWNQVRAAFRTFKPKEHKFVQQEQKFKASILRAAVSEVKELVMVGVDLRNWVQSVFDWDSTPRTVISFVVFLIAVVKMEIYHLPCLLLCFLAKNYVVKRATIPPGESWSTVPVRVVEDDDKSGTSSLRDTIFSIQDTLTLVQQSLIFVLQLVQRIRRTFDFSNPWLSTLAVLVLSVAVLLLYCVPIRWVILVWGVNKFTKKLRNPNFVDNNEILDFLSRVPCDNDLEDWENKRLARNVTSP</sequence>
<dbReference type="CDD" id="cd08377">
    <property type="entry name" value="C2C_MCTP_PRT"/>
    <property type="match status" value="1"/>
</dbReference>
<accession>A0A8S1GNG2</accession>
<evidence type="ECO:0000313" key="10">
    <source>
        <dbReference type="EMBL" id="CAD6184133.1"/>
    </source>
</evidence>
<feature type="transmembrane region" description="Helical" evidence="8">
    <location>
        <begin position="204"/>
        <end position="226"/>
    </location>
</feature>
<dbReference type="PANTHER" id="PTHR45911">
    <property type="entry name" value="C2 DOMAIN-CONTAINING PROTEIN"/>
    <property type="match status" value="1"/>
</dbReference>
<dbReference type="PANTHER" id="PTHR45911:SF4">
    <property type="entry name" value="MULTIPLE C2 AND TRANSMEMBRANE DOMAIN-CONTAINING PROTEIN"/>
    <property type="match status" value="1"/>
</dbReference>
<keyword evidence="4" id="KW-0479">Metal-binding</keyword>
<feature type="repeat" description="Solcar" evidence="7">
    <location>
        <begin position="124"/>
        <end position="229"/>
    </location>
</feature>
<dbReference type="InterPro" id="IPR023395">
    <property type="entry name" value="MCP_dom_sf"/>
</dbReference>
<dbReference type="SMART" id="SM00239">
    <property type="entry name" value="C2"/>
    <property type="match status" value="3"/>
</dbReference>
<feature type="repeat" description="Solcar" evidence="7">
    <location>
        <begin position="239"/>
        <end position="321"/>
    </location>
</feature>
<comment type="caution">
    <text evidence="10">The sequence shown here is derived from an EMBL/GenBank/DDBJ whole genome shotgun (WGS) entry which is preliminary data.</text>
</comment>
<feature type="domain" description="C2" evidence="9">
    <location>
        <begin position="472"/>
        <end position="588"/>
    </location>
</feature>
<evidence type="ECO:0000256" key="7">
    <source>
        <dbReference type="PROSITE-ProRule" id="PRU00282"/>
    </source>
</evidence>
<feature type="transmembrane region" description="Helical" evidence="8">
    <location>
        <begin position="1080"/>
        <end position="1108"/>
    </location>
</feature>
<dbReference type="InterPro" id="IPR000008">
    <property type="entry name" value="C2_dom"/>
</dbReference>
<feature type="repeat" description="Solcar" evidence="7">
    <location>
        <begin position="31"/>
        <end position="116"/>
    </location>
</feature>
<dbReference type="Gene3D" id="1.50.40.10">
    <property type="entry name" value="Mitochondrial carrier domain"/>
    <property type="match status" value="2"/>
</dbReference>
<dbReference type="Gene3D" id="2.60.40.150">
    <property type="entry name" value="C2 domain"/>
    <property type="match status" value="3"/>
</dbReference>
<evidence type="ECO:0000256" key="8">
    <source>
        <dbReference type="SAM" id="Phobius"/>
    </source>
</evidence>
<keyword evidence="6 7" id="KW-0472">Membrane</keyword>
<dbReference type="GO" id="GO:0005509">
    <property type="term" value="F:calcium ion binding"/>
    <property type="evidence" value="ECO:0007669"/>
    <property type="project" value="TreeGrafter"/>
</dbReference>
<dbReference type="AlphaFoldDB" id="A0A8S1GNG2"/>
<dbReference type="GO" id="GO:0046928">
    <property type="term" value="P:regulation of neurotransmitter secretion"/>
    <property type="evidence" value="ECO:0007669"/>
    <property type="project" value="TreeGrafter"/>
</dbReference>
<feature type="transmembrane region" description="Helical" evidence="8">
    <location>
        <begin position="35"/>
        <end position="57"/>
    </location>
</feature>
<dbReference type="SUPFAM" id="SSF49562">
    <property type="entry name" value="C2 domain (Calcium/lipid-binding domain, CaLB)"/>
    <property type="match status" value="3"/>
</dbReference>
<reference evidence="10" key="1">
    <citation type="submission" date="2020-10" db="EMBL/GenBank/DDBJ databases">
        <authorList>
            <person name="Kikuchi T."/>
        </authorList>
    </citation>
    <scope>NUCLEOTIDE SEQUENCE</scope>
    <source>
        <strain evidence="10">NKZ352</strain>
    </source>
</reference>
<dbReference type="EMBL" id="CAJGYM010000001">
    <property type="protein sequence ID" value="CAD6184133.1"/>
    <property type="molecule type" value="Genomic_DNA"/>
</dbReference>
<organism evidence="10 11">
    <name type="scientific">Caenorhabditis auriculariae</name>
    <dbReference type="NCBI Taxonomy" id="2777116"/>
    <lineage>
        <taxon>Eukaryota</taxon>
        <taxon>Metazoa</taxon>
        <taxon>Ecdysozoa</taxon>
        <taxon>Nematoda</taxon>
        <taxon>Chromadorea</taxon>
        <taxon>Rhabditida</taxon>
        <taxon>Rhabditina</taxon>
        <taxon>Rhabditomorpha</taxon>
        <taxon>Rhabditoidea</taxon>
        <taxon>Rhabditidae</taxon>
        <taxon>Peloderinae</taxon>
        <taxon>Caenorhabditis</taxon>
    </lineage>
</organism>